<name>A0ABR0B4A9_9CRUS</name>
<organism evidence="1 2">
    <name type="scientific">Daphnia magna</name>
    <dbReference type="NCBI Taxonomy" id="35525"/>
    <lineage>
        <taxon>Eukaryota</taxon>
        <taxon>Metazoa</taxon>
        <taxon>Ecdysozoa</taxon>
        <taxon>Arthropoda</taxon>
        <taxon>Crustacea</taxon>
        <taxon>Branchiopoda</taxon>
        <taxon>Diplostraca</taxon>
        <taxon>Cladocera</taxon>
        <taxon>Anomopoda</taxon>
        <taxon>Daphniidae</taxon>
        <taxon>Daphnia</taxon>
    </lineage>
</organism>
<gene>
    <name evidence="1" type="ORF">OUZ56_028392</name>
</gene>
<keyword evidence="2" id="KW-1185">Reference proteome</keyword>
<accession>A0ABR0B4A9</accession>
<protein>
    <submittedName>
        <fullName evidence="1">Uncharacterized protein</fullName>
    </submittedName>
</protein>
<evidence type="ECO:0000313" key="1">
    <source>
        <dbReference type="EMBL" id="KAK4036332.1"/>
    </source>
</evidence>
<dbReference type="Proteomes" id="UP001234178">
    <property type="component" value="Unassembled WGS sequence"/>
</dbReference>
<proteinExistence type="predicted"/>
<comment type="caution">
    <text evidence="1">The sequence shown here is derived from an EMBL/GenBank/DDBJ whole genome shotgun (WGS) entry which is preliminary data.</text>
</comment>
<reference evidence="1 2" key="1">
    <citation type="journal article" date="2023" name="Nucleic Acids Res.">
        <title>The hologenome of Daphnia magna reveals possible DNA methylation and microbiome-mediated evolution of the host genome.</title>
        <authorList>
            <person name="Chaturvedi A."/>
            <person name="Li X."/>
            <person name="Dhandapani V."/>
            <person name="Marshall H."/>
            <person name="Kissane S."/>
            <person name="Cuenca-Cambronero M."/>
            <person name="Asole G."/>
            <person name="Calvet F."/>
            <person name="Ruiz-Romero M."/>
            <person name="Marangio P."/>
            <person name="Guigo R."/>
            <person name="Rago D."/>
            <person name="Mirbahai L."/>
            <person name="Eastwood N."/>
            <person name="Colbourne J.K."/>
            <person name="Zhou J."/>
            <person name="Mallon E."/>
            <person name="Orsini L."/>
        </authorList>
    </citation>
    <scope>NUCLEOTIDE SEQUENCE [LARGE SCALE GENOMIC DNA]</scope>
    <source>
        <strain evidence="1">LRV0_1</strain>
    </source>
</reference>
<sequence length="121" mass="13563">MADLVRSGQSNRNLVQPLLWEVHPMPFCPESVPVFPSLTIIISAVTDFLRCTRFWVVALNINLGPPIVLGPLNSILGCLIQSFQSRTQRRPYCSVFSESITVLGVCVAFCELDETLLMWHT</sequence>
<dbReference type="EMBL" id="JAOYFB010000040">
    <property type="protein sequence ID" value="KAK4036332.1"/>
    <property type="molecule type" value="Genomic_DNA"/>
</dbReference>
<evidence type="ECO:0000313" key="2">
    <source>
        <dbReference type="Proteomes" id="UP001234178"/>
    </source>
</evidence>